<dbReference type="AlphaFoldDB" id="A0A7Y0S694"/>
<dbReference type="Proteomes" id="UP000555836">
    <property type="component" value="Unassembled WGS sequence"/>
</dbReference>
<dbReference type="Gene3D" id="1.25.40.20">
    <property type="entry name" value="Ankyrin repeat-containing domain"/>
    <property type="match status" value="1"/>
</dbReference>
<dbReference type="SUPFAM" id="SSF48403">
    <property type="entry name" value="Ankyrin repeat"/>
    <property type="match status" value="1"/>
</dbReference>
<dbReference type="InterPro" id="IPR036770">
    <property type="entry name" value="Ankyrin_rpt-contain_sf"/>
</dbReference>
<sequence>CNNDGWNAVTGAYFKQRIEIVDKLLAKGAVFSAKYSEAAMLSAYQSGHINIAKKLLADGVNPDVENEDKETMLIIA</sequence>
<reference evidence="1 2" key="1">
    <citation type="submission" date="2020-04" db="EMBL/GenBank/DDBJ databases">
        <title>Whole-genome sequencing of Vibrio spp. from China reveals different genetic environments of blaCTX-M-14 among diverse lineages.</title>
        <authorList>
            <person name="Zheng Z."/>
            <person name="Ye L."/>
            <person name="Chen S."/>
        </authorList>
    </citation>
    <scope>NUCLEOTIDE SEQUENCE [LARGE SCALE GENOMIC DNA]</scope>
    <source>
        <strain evidence="1 2">Vb0574</strain>
    </source>
</reference>
<gene>
    <name evidence="1" type="ORF">HKB21_15150</name>
</gene>
<accession>A0A7Y0S694</accession>
<name>A0A7Y0S694_VIBPH</name>
<dbReference type="InterPro" id="IPR002110">
    <property type="entry name" value="Ankyrin_rpt"/>
</dbReference>
<organism evidence="1 2">
    <name type="scientific">Vibrio parahaemolyticus</name>
    <dbReference type="NCBI Taxonomy" id="670"/>
    <lineage>
        <taxon>Bacteria</taxon>
        <taxon>Pseudomonadati</taxon>
        <taxon>Pseudomonadota</taxon>
        <taxon>Gammaproteobacteria</taxon>
        <taxon>Vibrionales</taxon>
        <taxon>Vibrionaceae</taxon>
        <taxon>Vibrio</taxon>
    </lineage>
</organism>
<proteinExistence type="predicted"/>
<evidence type="ECO:0000313" key="1">
    <source>
        <dbReference type="EMBL" id="NMU26953.1"/>
    </source>
</evidence>
<comment type="caution">
    <text evidence="1">The sequence shown here is derived from an EMBL/GenBank/DDBJ whole genome shotgun (WGS) entry which is preliminary data.</text>
</comment>
<evidence type="ECO:0000313" key="2">
    <source>
        <dbReference type="Proteomes" id="UP000555836"/>
    </source>
</evidence>
<feature type="non-terminal residue" evidence="1">
    <location>
        <position position="76"/>
    </location>
</feature>
<feature type="non-terminal residue" evidence="1">
    <location>
        <position position="1"/>
    </location>
</feature>
<dbReference type="EMBL" id="JABCLD010001652">
    <property type="protein sequence ID" value="NMU26953.1"/>
    <property type="molecule type" value="Genomic_DNA"/>
</dbReference>
<dbReference type="Pfam" id="PF00023">
    <property type="entry name" value="Ank"/>
    <property type="match status" value="1"/>
</dbReference>
<protein>
    <submittedName>
        <fullName evidence="1">Ankyrin repeat domain-containing protein</fullName>
    </submittedName>
</protein>